<protein>
    <submittedName>
        <fullName evidence="4">Uncharacterized protein LOC101849510</fullName>
    </submittedName>
</protein>
<dbReference type="InterPro" id="IPR036259">
    <property type="entry name" value="MFS_trans_sf"/>
</dbReference>
<evidence type="ECO:0000256" key="2">
    <source>
        <dbReference type="SAM" id="Phobius"/>
    </source>
</evidence>
<reference evidence="4" key="1">
    <citation type="submission" date="2025-08" db="UniProtKB">
        <authorList>
            <consortium name="RefSeq"/>
        </authorList>
    </citation>
    <scope>IDENTIFICATION</scope>
</reference>
<feature type="transmembrane region" description="Helical" evidence="2">
    <location>
        <begin position="558"/>
        <end position="576"/>
    </location>
</feature>
<dbReference type="InterPro" id="IPR011701">
    <property type="entry name" value="MFS"/>
</dbReference>
<accession>A0ABM0JBM0</accession>
<keyword evidence="2" id="KW-0472">Membrane</keyword>
<dbReference type="InterPro" id="IPR050327">
    <property type="entry name" value="Proton-linked_MCT"/>
</dbReference>
<keyword evidence="3" id="KW-1185">Reference proteome</keyword>
<feature type="transmembrane region" description="Helical" evidence="2">
    <location>
        <begin position="51"/>
        <end position="78"/>
    </location>
</feature>
<organism evidence="3 4">
    <name type="scientific">Aplysia californica</name>
    <name type="common">California sea hare</name>
    <dbReference type="NCBI Taxonomy" id="6500"/>
    <lineage>
        <taxon>Eukaryota</taxon>
        <taxon>Metazoa</taxon>
        <taxon>Spiralia</taxon>
        <taxon>Lophotrochozoa</taxon>
        <taxon>Mollusca</taxon>
        <taxon>Gastropoda</taxon>
        <taxon>Heterobranchia</taxon>
        <taxon>Euthyneura</taxon>
        <taxon>Tectipleura</taxon>
        <taxon>Aplysiida</taxon>
        <taxon>Aplysioidea</taxon>
        <taxon>Aplysiidae</taxon>
        <taxon>Aplysia</taxon>
    </lineage>
</organism>
<evidence type="ECO:0000313" key="4">
    <source>
        <dbReference type="RefSeq" id="XP_005089941.1"/>
    </source>
</evidence>
<feature type="transmembrane region" description="Helical" evidence="2">
    <location>
        <begin position="175"/>
        <end position="193"/>
    </location>
</feature>
<dbReference type="SUPFAM" id="SSF103473">
    <property type="entry name" value="MFS general substrate transporter"/>
    <property type="match status" value="1"/>
</dbReference>
<dbReference type="GeneID" id="101849510"/>
<feature type="transmembrane region" description="Helical" evidence="2">
    <location>
        <begin position="143"/>
        <end position="163"/>
    </location>
</feature>
<dbReference type="Gene3D" id="1.20.1250.20">
    <property type="entry name" value="MFS general substrate transporter like domains"/>
    <property type="match status" value="2"/>
</dbReference>
<feature type="region of interest" description="Disordered" evidence="1">
    <location>
        <begin position="1"/>
        <end position="43"/>
    </location>
</feature>
<feature type="transmembrane region" description="Helical" evidence="2">
    <location>
        <begin position="494"/>
        <end position="514"/>
    </location>
</feature>
<name>A0ABM0JBM0_APLCA</name>
<dbReference type="PANTHER" id="PTHR11360">
    <property type="entry name" value="MONOCARBOXYLATE TRANSPORTER"/>
    <property type="match status" value="1"/>
</dbReference>
<feature type="transmembrane region" description="Helical" evidence="2">
    <location>
        <begin position="520"/>
        <end position="546"/>
    </location>
</feature>
<keyword evidence="2" id="KW-0812">Transmembrane</keyword>
<feature type="transmembrane region" description="Helical" evidence="2">
    <location>
        <begin position="588"/>
        <end position="607"/>
    </location>
</feature>
<evidence type="ECO:0000313" key="3">
    <source>
        <dbReference type="Proteomes" id="UP000694888"/>
    </source>
</evidence>
<sequence>MHNGGTAAGGLNPDNSVSASRESGVDMSTTTTTATERHETPKPPLPVDRGWAWFVMLGALINITSCITFIRAASLLFIEFLEKYQVSATLTTLAFSMYSVTFAVSSMLQPALFLPRFTVRTLALTGSTFTVLATTLIAFSPNIILTNVLFMFIGFGNGLIFVPEMALIGCYFKKRLSLAASCANLGLSIATIAGPPLAQYLLDTYGLQGAVLLLAGLKLHCVVGSMLFRPVSLYADPNIKSGRDDTDDTNSVAPAISSTDIVKIVKSDVLTSAETQSFENMNLLAQIPHCGGEYKRCRSMSESHPRAMKQFEINVEDITNTNKYLGASSTMLHGAGSVPNDSLMDKLSLSTSTRYLSNSSFTLTIMTSAAEYKTGIRSRAPSVGKQDGTLMSQKLKSNGIIIKERDSGCRSCFQRFKNALSGSIYTHPYFLMLVFASGLGVHAQAYYAYTPILGKEQGLTAEQVPLLLTVAGTCDLISKLGIGFIADLPWVKRIYLGGVIQLVLGITLQCVSFFKGYELMIVLQVIGGSFVQVLMTLLPAIAADLIGSEYIGHIMSGYFLVNGAVCTLDHIVAGFIKDITGSFIPTFNYMGAFNIFSFLLLALDPILSRKYGGK</sequence>
<keyword evidence="2" id="KW-1133">Transmembrane helix</keyword>
<evidence type="ECO:0000256" key="1">
    <source>
        <dbReference type="SAM" id="MobiDB-lite"/>
    </source>
</evidence>
<dbReference type="RefSeq" id="XP_005089941.1">
    <property type="nucleotide sequence ID" value="XM_005089884.3"/>
</dbReference>
<dbReference type="PANTHER" id="PTHR11360:SF284">
    <property type="entry name" value="EG:103B4.3 PROTEIN-RELATED"/>
    <property type="match status" value="1"/>
</dbReference>
<feature type="transmembrane region" description="Helical" evidence="2">
    <location>
        <begin position="429"/>
        <end position="449"/>
    </location>
</feature>
<gene>
    <name evidence="4" type="primary">LOC101849510</name>
</gene>
<dbReference type="Proteomes" id="UP000694888">
    <property type="component" value="Unplaced"/>
</dbReference>
<proteinExistence type="predicted"/>
<dbReference type="Pfam" id="PF07690">
    <property type="entry name" value="MFS_1"/>
    <property type="match status" value="1"/>
</dbReference>
<feature type="transmembrane region" description="Helical" evidence="2">
    <location>
        <begin position="117"/>
        <end position="137"/>
    </location>
</feature>
<feature type="transmembrane region" description="Helical" evidence="2">
    <location>
        <begin position="84"/>
        <end position="105"/>
    </location>
</feature>
<feature type="transmembrane region" description="Helical" evidence="2">
    <location>
        <begin position="205"/>
        <end position="228"/>
    </location>
</feature>